<dbReference type="Gene3D" id="3.40.50.2300">
    <property type="match status" value="1"/>
</dbReference>
<dbReference type="NCBIfam" id="TIGR01427">
    <property type="entry name" value="PTS_IIC_fructo"/>
    <property type="match status" value="1"/>
</dbReference>
<evidence type="ECO:0000256" key="9">
    <source>
        <dbReference type="ARBA" id="ARBA00022683"/>
    </source>
</evidence>
<dbReference type="InterPro" id="IPR036095">
    <property type="entry name" value="PTS_EIIB-like_sf"/>
</dbReference>
<organism evidence="17 18">
    <name type="scientific">Klebsiella oxytoca</name>
    <dbReference type="NCBI Taxonomy" id="571"/>
    <lineage>
        <taxon>Bacteria</taxon>
        <taxon>Pseudomonadati</taxon>
        <taxon>Pseudomonadota</taxon>
        <taxon>Gammaproteobacteria</taxon>
        <taxon>Enterobacterales</taxon>
        <taxon>Enterobacteriaceae</taxon>
        <taxon>Klebsiella/Raoultella group</taxon>
        <taxon>Klebsiella</taxon>
    </lineage>
</organism>
<dbReference type="Pfam" id="PF02302">
    <property type="entry name" value="PTS_IIB"/>
    <property type="match status" value="1"/>
</dbReference>
<evidence type="ECO:0000256" key="7">
    <source>
        <dbReference type="ARBA" id="ARBA00022597"/>
    </source>
</evidence>
<dbReference type="NCBIfam" id="TIGR00829">
    <property type="entry name" value="FRU"/>
    <property type="match status" value="1"/>
</dbReference>
<dbReference type="RefSeq" id="WP_110276320.1">
    <property type="nucleotide sequence ID" value="NZ_QJJG01000019.1"/>
</dbReference>
<dbReference type="GO" id="GO:0016301">
    <property type="term" value="F:kinase activity"/>
    <property type="evidence" value="ECO:0007669"/>
    <property type="project" value="UniProtKB-KW"/>
</dbReference>
<evidence type="ECO:0000256" key="4">
    <source>
        <dbReference type="ARBA" id="ARBA00022448"/>
    </source>
</evidence>
<feature type="transmembrane region" description="Helical" evidence="14">
    <location>
        <begin position="438"/>
        <end position="459"/>
    </location>
</feature>
<evidence type="ECO:0000313" key="18">
    <source>
        <dbReference type="Proteomes" id="UP000247485"/>
    </source>
</evidence>
<evidence type="ECO:0000256" key="5">
    <source>
        <dbReference type="ARBA" id="ARBA00022475"/>
    </source>
</evidence>
<keyword evidence="9" id="KW-0598">Phosphotransferase system</keyword>
<evidence type="ECO:0000256" key="11">
    <source>
        <dbReference type="ARBA" id="ARBA00022777"/>
    </source>
</evidence>
<keyword evidence="8" id="KW-0808">Transferase</keyword>
<dbReference type="GO" id="GO:0005886">
    <property type="term" value="C:plasma membrane"/>
    <property type="evidence" value="ECO:0007669"/>
    <property type="project" value="UniProtKB-SubCell"/>
</dbReference>
<evidence type="ECO:0000259" key="16">
    <source>
        <dbReference type="PROSITE" id="PS51104"/>
    </source>
</evidence>
<dbReference type="GO" id="GO:0090563">
    <property type="term" value="F:protein-phosphocysteine-sugar phosphotransferase activity"/>
    <property type="evidence" value="ECO:0007669"/>
    <property type="project" value="TreeGrafter"/>
</dbReference>
<dbReference type="PROSITE" id="PS51104">
    <property type="entry name" value="PTS_EIIC_TYPE_2"/>
    <property type="match status" value="1"/>
</dbReference>
<dbReference type="InterPro" id="IPR003353">
    <property type="entry name" value="PTS_IIB_fruc"/>
</dbReference>
<keyword evidence="11" id="KW-0418">Kinase</keyword>
<accession>A0A318FE06</accession>
<dbReference type="AlphaFoldDB" id="A0A318FE06"/>
<dbReference type="CDD" id="cd05569">
    <property type="entry name" value="PTS_IIB_fructose"/>
    <property type="match status" value="1"/>
</dbReference>
<dbReference type="InterPro" id="IPR006327">
    <property type="entry name" value="PTS_IIC_fruc"/>
</dbReference>
<dbReference type="InterPro" id="IPR013011">
    <property type="entry name" value="PTS_EIIB_2"/>
</dbReference>
<dbReference type="InterPro" id="IPR003501">
    <property type="entry name" value="PTS_EIIB_2/3"/>
</dbReference>
<comment type="catalytic activity">
    <reaction evidence="1">
        <text>D-fructose(out) + N(pros)-phospho-L-histidyl-[protein] = D-fructose 1-phosphate(in) + L-histidyl-[protein]</text>
        <dbReference type="Rhea" id="RHEA:49252"/>
        <dbReference type="Rhea" id="RHEA-COMP:9745"/>
        <dbReference type="Rhea" id="RHEA-COMP:9746"/>
        <dbReference type="ChEBI" id="CHEBI:29979"/>
        <dbReference type="ChEBI" id="CHEBI:37721"/>
        <dbReference type="ChEBI" id="CHEBI:58674"/>
        <dbReference type="ChEBI" id="CHEBI:64837"/>
        <dbReference type="EC" id="2.7.1.202"/>
    </reaction>
</comment>
<evidence type="ECO:0000256" key="10">
    <source>
        <dbReference type="ARBA" id="ARBA00022692"/>
    </source>
</evidence>
<feature type="domain" description="PTS EIIC type-2" evidence="16">
    <location>
        <begin position="130"/>
        <end position="469"/>
    </location>
</feature>
<dbReference type="InterPro" id="IPR050864">
    <property type="entry name" value="Bacterial_PTS_Sugar_Transport"/>
</dbReference>
<keyword evidence="10 14" id="KW-0812">Transmembrane</keyword>
<feature type="transmembrane region" description="Helical" evidence="14">
    <location>
        <begin position="130"/>
        <end position="160"/>
    </location>
</feature>
<dbReference type="EMBL" id="QJJG01000019">
    <property type="protein sequence ID" value="PXW39550.1"/>
    <property type="molecule type" value="Genomic_DNA"/>
</dbReference>
<evidence type="ECO:0000256" key="12">
    <source>
        <dbReference type="ARBA" id="ARBA00022989"/>
    </source>
</evidence>
<dbReference type="InterPro" id="IPR003352">
    <property type="entry name" value="PTS_EIIC"/>
</dbReference>
<comment type="subcellular location">
    <subcellularLocation>
        <location evidence="2">Cell inner membrane</location>
        <topology evidence="2">Multi-pass membrane protein</topology>
    </subcellularLocation>
</comment>
<dbReference type="GO" id="GO:0009401">
    <property type="term" value="P:phosphoenolpyruvate-dependent sugar phosphotransferase system"/>
    <property type="evidence" value="ECO:0007669"/>
    <property type="project" value="UniProtKB-KW"/>
</dbReference>
<evidence type="ECO:0000256" key="1">
    <source>
        <dbReference type="ARBA" id="ARBA00001401"/>
    </source>
</evidence>
<dbReference type="EC" id="2.7.1.202" evidence="3"/>
<name>A0A318FE06_KLEOX</name>
<comment type="caution">
    <text evidence="17">The sequence shown here is derived from an EMBL/GenBank/DDBJ whole genome shotgun (WGS) entry which is preliminary data.</text>
</comment>
<keyword evidence="6" id="KW-0597">Phosphoprotein</keyword>
<dbReference type="InterPro" id="IPR013014">
    <property type="entry name" value="PTS_EIIC_2"/>
</dbReference>
<evidence type="ECO:0000256" key="14">
    <source>
        <dbReference type="SAM" id="Phobius"/>
    </source>
</evidence>
<keyword evidence="13 14" id="KW-0472">Membrane</keyword>
<feature type="transmembrane region" description="Helical" evidence="14">
    <location>
        <begin position="297"/>
        <end position="314"/>
    </location>
</feature>
<feature type="transmembrane region" description="Helical" evidence="14">
    <location>
        <begin position="334"/>
        <end position="359"/>
    </location>
</feature>
<gene>
    <name evidence="17" type="ORF">DET57_11935</name>
</gene>
<evidence type="ECO:0000313" key="17">
    <source>
        <dbReference type="EMBL" id="PXW39550.1"/>
    </source>
</evidence>
<evidence type="ECO:0000256" key="2">
    <source>
        <dbReference type="ARBA" id="ARBA00004429"/>
    </source>
</evidence>
<evidence type="ECO:0000256" key="3">
    <source>
        <dbReference type="ARBA" id="ARBA00012799"/>
    </source>
</evidence>
<feature type="domain" description="PTS EIIB type-2" evidence="15">
    <location>
        <begin position="1"/>
        <end position="98"/>
    </location>
</feature>
<keyword evidence="4" id="KW-0813">Transport</keyword>
<proteinExistence type="predicted"/>
<feature type="transmembrane region" description="Helical" evidence="14">
    <location>
        <begin position="397"/>
        <end position="418"/>
    </location>
</feature>
<keyword evidence="7" id="KW-0762">Sugar transport</keyword>
<dbReference type="GO" id="GO:0022877">
    <property type="term" value="F:protein-N(PI)-phosphohistidine-fructose phosphotransferase system transporter activity"/>
    <property type="evidence" value="ECO:0007669"/>
    <property type="project" value="InterPro"/>
</dbReference>
<dbReference type="PANTHER" id="PTHR30505">
    <property type="entry name" value="FRUCTOSE-LIKE PERMEASE"/>
    <property type="match status" value="1"/>
</dbReference>
<protein>
    <recommendedName>
        <fullName evidence="3">protein-N(pi)-phosphohistidine--D-fructose phosphotransferase</fullName>
        <ecNumber evidence="3">2.7.1.202</ecNumber>
    </recommendedName>
</protein>
<dbReference type="SUPFAM" id="SSF52794">
    <property type="entry name" value="PTS system IIB component-like"/>
    <property type="match status" value="1"/>
</dbReference>
<dbReference type="Proteomes" id="UP000247485">
    <property type="component" value="Unassembled WGS sequence"/>
</dbReference>
<sequence>MNIIAITACPTGIAHTYLAEANLKKNAKKLGLNILVETQGAVDSEYIFSSDDIRNADAVLIAADKVIDMSRFAGKKIFKVSVTRAAKDAFGLLNDIISGKIVPEMMVQSGTNISETTSRENDKSTFLSNIYIHLVTGVNLMIPFVVAGGILIALSFTFGITASTPGDPHFNPIAKMLSDIGGGAAFALMLPILALGISRSICGNIGTVSGAVGGMLAIHTGSGFLGAIFAGFLAGYITFLLAKYINLPKSLAGLKPILIIPLLSVLLTGILMIVVVGEPIKYLLETLTTFLTNMGNINAAFLGLLMGMMMAFDMGGPLNKTVVMFAIGLMSTGIYEPIAACMAAGMVPPLGIALATTLFKRKFTSQERETGKVTYILGLSFITEGAIPYAVTDPLRVIPAIVIGSGVAGALSMALGCASRAPHGGVFVMFIPNVITNVLAYAFSIIIGAVVTALILRVIKKDSLESTEEV</sequence>
<feature type="transmembrane region" description="Helical" evidence="14">
    <location>
        <begin position="223"/>
        <end position="245"/>
    </location>
</feature>
<evidence type="ECO:0000256" key="8">
    <source>
        <dbReference type="ARBA" id="ARBA00022679"/>
    </source>
</evidence>
<feature type="transmembrane region" description="Helical" evidence="14">
    <location>
        <begin position="257"/>
        <end position="276"/>
    </location>
</feature>
<keyword evidence="5" id="KW-1003">Cell membrane</keyword>
<evidence type="ECO:0000256" key="6">
    <source>
        <dbReference type="ARBA" id="ARBA00022553"/>
    </source>
</evidence>
<evidence type="ECO:0000259" key="15">
    <source>
        <dbReference type="PROSITE" id="PS51099"/>
    </source>
</evidence>
<dbReference type="PROSITE" id="PS51099">
    <property type="entry name" value="PTS_EIIB_TYPE_2"/>
    <property type="match status" value="1"/>
</dbReference>
<dbReference type="GO" id="GO:0005351">
    <property type="term" value="F:carbohydrate:proton symporter activity"/>
    <property type="evidence" value="ECO:0007669"/>
    <property type="project" value="InterPro"/>
</dbReference>
<feature type="transmembrane region" description="Helical" evidence="14">
    <location>
        <begin position="180"/>
        <end position="202"/>
    </location>
</feature>
<dbReference type="Pfam" id="PF02378">
    <property type="entry name" value="PTS_EIIC"/>
    <property type="match status" value="1"/>
</dbReference>
<evidence type="ECO:0000256" key="13">
    <source>
        <dbReference type="ARBA" id="ARBA00023136"/>
    </source>
</evidence>
<keyword evidence="12 14" id="KW-1133">Transmembrane helix</keyword>
<dbReference type="PANTHER" id="PTHR30505:SF0">
    <property type="entry name" value="FRUCTOSE-LIKE PTS SYSTEM EIIBC COMPONENT-RELATED"/>
    <property type="match status" value="1"/>
</dbReference>
<reference evidence="17 18" key="1">
    <citation type="submission" date="2018-05" db="EMBL/GenBank/DDBJ databases">
        <title>Freshwater and sediment microbial communities from various areas in North America, analyzing microbe dynamics in response to fracking.</title>
        <authorList>
            <person name="Lamendella R."/>
        </authorList>
    </citation>
    <scope>NUCLEOTIDE SEQUENCE [LARGE SCALE GENOMIC DNA]</scope>
    <source>
        <strain evidence="17 18">67</strain>
    </source>
</reference>